<keyword evidence="3" id="KW-1185">Reference proteome</keyword>
<reference evidence="2 3" key="1">
    <citation type="submission" date="2018-11" db="EMBL/GenBank/DDBJ databases">
        <authorList>
            <consortium name="Pathogen Informatics"/>
        </authorList>
    </citation>
    <scope>NUCLEOTIDE SEQUENCE [LARGE SCALE GENOMIC DNA]</scope>
</reference>
<feature type="region of interest" description="Disordered" evidence="1">
    <location>
        <begin position="1"/>
        <end position="88"/>
    </location>
</feature>
<reference evidence="4" key="2">
    <citation type="submission" date="2019-09" db="UniProtKB">
        <authorList>
            <consortium name="WormBaseParasite"/>
        </authorList>
    </citation>
    <scope>IDENTIFICATION</scope>
</reference>
<sequence>MLTILLSNSNQDRIKAQQDSEMTTPFDPSRLDSTPPASIPAASLRPIKRTIKRTRDSIPSTRSPSVPEPSTPSNSDEADSTCSPTSWDQEVSNVHILIRGRFGK</sequence>
<dbReference type="AlphaFoldDB" id="A0A183F669"/>
<organism evidence="3 4">
    <name type="scientific">Heligmosomoides polygyrus</name>
    <name type="common">Parasitic roundworm</name>
    <dbReference type="NCBI Taxonomy" id="6339"/>
    <lineage>
        <taxon>Eukaryota</taxon>
        <taxon>Metazoa</taxon>
        <taxon>Ecdysozoa</taxon>
        <taxon>Nematoda</taxon>
        <taxon>Chromadorea</taxon>
        <taxon>Rhabditida</taxon>
        <taxon>Rhabditina</taxon>
        <taxon>Rhabditomorpha</taxon>
        <taxon>Strongyloidea</taxon>
        <taxon>Heligmosomidae</taxon>
        <taxon>Heligmosomoides</taxon>
    </lineage>
</organism>
<evidence type="ECO:0000256" key="1">
    <source>
        <dbReference type="SAM" id="MobiDB-lite"/>
    </source>
</evidence>
<evidence type="ECO:0000313" key="3">
    <source>
        <dbReference type="Proteomes" id="UP000050761"/>
    </source>
</evidence>
<accession>A0A3P7TEY4</accession>
<name>A0A183F669_HELPZ</name>
<feature type="compositionally biased region" description="Polar residues" evidence="1">
    <location>
        <begin position="1"/>
        <end position="11"/>
    </location>
</feature>
<dbReference type="EMBL" id="UZAH01001961">
    <property type="protein sequence ID" value="VDO20550.1"/>
    <property type="molecule type" value="Genomic_DNA"/>
</dbReference>
<dbReference type="WBParaSite" id="HPBE_0000166101-mRNA-1">
    <property type="protein sequence ID" value="HPBE_0000166101-mRNA-1"/>
    <property type="gene ID" value="HPBE_0000166101"/>
</dbReference>
<feature type="compositionally biased region" description="Polar residues" evidence="1">
    <location>
        <begin position="71"/>
        <end position="88"/>
    </location>
</feature>
<gene>
    <name evidence="2" type="ORF">HPBE_LOCUS1662</name>
</gene>
<accession>A0A183F669</accession>
<evidence type="ECO:0000313" key="2">
    <source>
        <dbReference type="EMBL" id="VDO20550.1"/>
    </source>
</evidence>
<dbReference type="Proteomes" id="UP000050761">
    <property type="component" value="Unassembled WGS sequence"/>
</dbReference>
<proteinExistence type="predicted"/>
<protein>
    <submittedName>
        <fullName evidence="2 4">Uncharacterized protein</fullName>
    </submittedName>
</protein>
<evidence type="ECO:0000313" key="4">
    <source>
        <dbReference type="WBParaSite" id="HPBE_0000166101-mRNA-1"/>
    </source>
</evidence>